<gene>
    <name evidence="1" type="ORF">METZ01_LOCUS213828</name>
</gene>
<sequence length="60" mass="6863">MKKDGFLPSILWPMNWPIQASTKMTTQLITNASRENNVKLQAMKITANSMTRLISIDKVR</sequence>
<accession>A0A382FF69</accession>
<proteinExistence type="predicted"/>
<dbReference type="EMBL" id="UINC01049328">
    <property type="protein sequence ID" value="SVB60974.1"/>
    <property type="molecule type" value="Genomic_DNA"/>
</dbReference>
<evidence type="ECO:0000313" key="1">
    <source>
        <dbReference type="EMBL" id="SVB60974.1"/>
    </source>
</evidence>
<name>A0A382FF69_9ZZZZ</name>
<dbReference type="AlphaFoldDB" id="A0A382FF69"/>
<protein>
    <submittedName>
        <fullName evidence="1">Uncharacterized protein</fullName>
    </submittedName>
</protein>
<reference evidence="1" key="1">
    <citation type="submission" date="2018-05" db="EMBL/GenBank/DDBJ databases">
        <authorList>
            <person name="Lanie J.A."/>
            <person name="Ng W.-L."/>
            <person name="Kazmierczak K.M."/>
            <person name="Andrzejewski T.M."/>
            <person name="Davidsen T.M."/>
            <person name="Wayne K.J."/>
            <person name="Tettelin H."/>
            <person name="Glass J.I."/>
            <person name="Rusch D."/>
            <person name="Podicherti R."/>
            <person name="Tsui H.-C.T."/>
            <person name="Winkler M.E."/>
        </authorList>
    </citation>
    <scope>NUCLEOTIDE SEQUENCE</scope>
</reference>
<organism evidence="1">
    <name type="scientific">marine metagenome</name>
    <dbReference type="NCBI Taxonomy" id="408172"/>
    <lineage>
        <taxon>unclassified sequences</taxon>
        <taxon>metagenomes</taxon>
        <taxon>ecological metagenomes</taxon>
    </lineage>
</organism>